<dbReference type="EC" id="2.9.1.2" evidence="5 17"/>
<dbReference type="EMBL" id="CAXHTA020000017">
    <property type="protein sequence ID" value="CAL5227372.1"/>
    <property type="molecule type" value="Genomic_DNA"/>
</dbReference>
<name>A0ABP1G7R2_9CHLO</name>
<comment type="pathway">
    <text evidence="3 17">Aminoacyl-tRNA biosynthesis; selenocysteinyl-tRNA(Sec) biosynthesis; selenocysteinyl-tRNA(Sec) from L-seryl-tRNA(Sec) (archaeal/eukaryal route): step 2/2.</text>
</comment>
<keyword evidence="19" id="KW-1185">Reference proteome</keyword>
<evidence type="ECO:0000256" key="2">
    <source>
        <dbReference type="ARBA" id="ARBA00002552"/>
    </source>
</evidence>
<dbReference type="Gene3D" id="3.40.640.10">
    <property type="entry name" value="Type I PLP-dependent aspartate aminotransferase-like (Major domain)"/>
    <property type="match status" value="1"/>
</dbReference>
<comment type="catalytic activity">
    <reaction evidence="16 17">
        <text>O-phospho-L-seryl-tRNA(Sec) + selenophosphate + H2O = L-selenocysteinyl-tRNA(Sec) + 2 phosphate</text>
        <dbReference type="Rhea" id="RHEA:25041"/>
        <dbReference type="Rhea" id="RHEA-COMP:9743"/>
        <dbReference type="Rhea" id="RHEA-COMP:9947"/>
        <dbReference type="ChEBI" id="CHEBI:15377"/>
        <dbReference type="ChEBI" id="CHEBI:16144"/>
        <dbReference type="ChEBI" id="CHEBI:43474"/>
        <dbReference type="ChEBI" id="CHEBI:78551"/>
        <dbReference type="ChEBI" id="CHEBI:78573"/>
        <dbReference type="EC" id="2.9.1.2"/>
    </reaction>
</comment>
<evidence type="ECO:0000256" key="15">
    <source>
        <dbReference type="ARBA" id="ARBA00032693"/>
    </source>
</evidence>
<comment type="cofactor">
    <cofactor evidence="1 17">
        <name>pyridoxal 5'-phosphate</name>
        <dbReference type="ChEBI" id="CHEBI:597326"/>
    </cofactor>
</comment>
<protein>
    <recommendedName>
        <fullName evidence="6 17">O-phosphoseryl-tRNA(Sec) selenium transferase</fullName>
        <ecNumber evidence="5 17">2.9.1.2</ecNumber>
    </recommendedName>
    <alternativeName>
        <fullName evidence="13 17">Selenocysteine synthase</fullName>
    </alternativeName>
    <alternativeName>
        <fullName evidence="14 17">Selenocysteinyl-tRNA(Sec) synthase</fullName>
    </alternativeName>
    <alternativeName>
        <fullName evidence="15 17">Sep-tRNA:Sec-tRNA synthase</fullName>
    </alternativeName>
</protein>
<keyword evidence="7 17" id="KW-0820">tRNA-binding</keyword>
<comment type="function">
    <text evidence="2 17">Converts O-phosphoseryl-tRNA(Sec) to selenocysteinyl-tRNA(Sec) required for selenoprotein biosynthesis.</text>
</comment>
<comment type="similarity">
    <text evidence="4 17">Belongs to the SepSecS family.</text>
</comment>
<dbReference type="PANTHER" id="PTHR12944">
    <property type="entry name" value="SOLUBLE LIVER ANTIGEN/LIVER PANCREAS ANTIGEN"/>
    <property type="match status" value="1"/>
</dbReference>
<dbReference type="NCBIfam" id="TIGR03531">
    <property type="entry name" value="selenium_SpcS"/>
    <property type="match status" value="1"/>
</dbReference>
<evidence type="ECO:0000256" key="5">
    <source>
        <dbReference type="ARBA" id="ARBA00012464"/>
    </source>
</evidence>
<proteinExistence type="inferred from homology"/>
<dbReference type="PIRSF" id="PIRSF017689">
    <property type="entry name" value="SepSecS"/>
    <property type="match status" value="1"/>
</dbReference>
<evidence type="ECO:0000256" key="9">
    <source>
        <dbReference type="ARBA" id="ARBA00022884"/>
    </source>
</evidence>
<reference evidence="18 19" key="1">
    <citation type="submission" date="2024-06" db="EMBL/GenBank/DDBJ databases">
        <authorList>
            <person name="Kraege A."/>
            <person name="Thomma B."/>
        </authorList>
    </citation>
    <scope>NUCLEOTIDE SEQUENCE [LARGE SCALE GENOMIC DNA]</scope>
</reference>
<evidence type="ECO:0000313" key="18">
    <source>
        <dbReference type="EMBL" id="CAL5227372.1"/>
    </source>
</evidence>
<evidence type="ECO:0000256" key="13">
    <source>
        <dbReference type="ARBA" id="ARBA00030669"/>
    </source>
</evidence>
<evidence type="ECO:0000256" key="7">
    <source>
        <dbReference type="ARBA" id="ARBA00022555"/>
    </source>
</evidence>
<evidence type="ECO:0000313" key="19">
    <source>
        <dbReference type="Proteomes" id="UP001497392"/>
    </source>
</evidence>
<evidence type="ECO:0000256" key="1">
    <source>
        <dbReference type="ARBA" id="ARBA00001933"/>
    </source>
</evidence>
<dbReference type="InterPro" id="IPR015421">
    <property type="entry name" value="PyrdxlP-dep_Trfase_major"/>
</dbReference>
<keyword evidence="12 17" id="KW-0711">Selenium</keyword>
<keyword evidence="8 17" id="KW-0808">Transferase</keyword>
<dbReference type="InterPro" id="IPR019872">
    <property type="entry name" value="Sec-tRNA_Se_transferase"/>
</dbReference>
<keyword evidence="11 17" id="KW-0648">Protein biosynthesis</keyword>
<evidence type="ECO:0000256" key="16">
    <source>
        <dbReference type="ARBA" id="ARBA00048808"/>
    </source>
</evidence>
<dbReference type="InterPro" id="IPR015424">
    <property type="entry name" value="PyrdxlP-dep_Trfase"/>
</dbReference>
<dbReference type="SUPFAM" id="SSF53383">
    <property type="entry name" value="PLP-dependent transferases"/>
    <property type="match status" value="1"/>
</dbReference>
<dbReference type="Pfam" id="PF05889">
    <property type="entry name" value="SepSecS"/>
    <property type="match status" value="1"/>
</dbReference>
<accession>A0ABP1G7R2</accession>
<evidence type="ECO:0000256" key="8">
    <source>
        <dbReference type="ARBA" id="ARBA00022679"/>
    </source>
</evidence>
<evidence type="ECO:0000256" key="6">
    <source>
        <dbReference type="ARBA" id="ARBA00021963"/>
    </source>
</evidence>
<comment type="caution">
    <text evidence="18">The sequence shown here is derived from an EMBL/GenBank/DDBJ whole genome shotgun (WGS) entry which is preliminary data.</text>
</comment>
<gene>
    <name evidence="18" type="primary">g10322</name>
    <name evidence="18" type="ORF">VP750_LOCUS9278</name>
</gene>
<evidence type="ECO:0000256" key="17">
    <source>
        <dbReference type="PIRNR" id="PIRNR017689"/>
    </source>
</evidence>
<keyword evidence="10 17" id="KW-0663">Pyridoxal phosphate</keyword>
<evidence type="ECO:0000256" key="12">
    <source>
        <dbReference type="ARBA" id="ARBA00023266"/>
    </source>
</evidence>
<keyword evidence="17" id="KW-0963">Cytoplasm</keyword>
<comment type="subcellular location">
    <subcellularLocation>
        <location evidence="17">Cytoplasm</location>
    </subcellularLocation>
</comment>
<organism evidence="18 19">
    <name type="scientific">Coccomyxa viridis</name>
    <dbReference type="NCBI Taxonomy" id="1274662"/>
    <lineage>
        <taxon>Eukaryota</taxon>
        <taxon>Viridiplantae</taxon>
        <taxon>Chlorophyta</taxon>
        <taxon>core chlorophytes</taxon>
        <taxon>Trebouxiophyceae</taxon>
        <taxon>Trebouxiophyceae incertae sedis</taxon>
        <taxon>Coccomyxaceae</taxon>
        <taxon>Coccomyxa</taxon>
    </lineage>
</organism>
<evidence type="ECO:0000256" key="3">
    <source>
        <dbReference type="ARBA" id="ARBA00004822"/>
    </source>
</evidence>
<dbReference type="InterPro" id="IPR008829">
    <property type="entry name" value="SepSecS/SepCysS"/>
</dbReference>
<dbReference type="Proteomes" id="UP001497392">
    <property type="component" value="Unassembled WGS sequence"/>
</dbReference>
<keyword evidence="9 17" id="KW-0694">RNA-binding</keyword>
<evidence type="ECO:0000256" key="11">
    <source>
        <dbReference type="ARBA" id="ARBA00022917"/>
    </source>
</evidence>
<dbReference type="PANTHER" id="PTHR12944:SF2">
    <property type="entry name" value="O-PHOSPHOSERYL-TRNA(SEC) SELENIUM TRANSFERASE"/>
    <property type="match status" value="1"/>
</dbReference>
<evidence type="ECO:0000256" key="4">
    <source>
        <dbReference type="ARBA" id="ARBA00007037"/>
    </source>
</evidence>
<evidence type="ECO:0000256" key="14">
    <source>
        <dbReference type="ARBA" id="ARBA00032048"/>
    </source>
</evidence>
<evidence type="ECO:0000256" key="10">
    <source>
        <dbReference type="ARBA" id="ARBA00022898"/>
    </source>
</evidence>
<sequence length="452" mass="48740">MDEANLKLASQLISRTYIDQGGDALRTRRKLIKTLLSQRRLPAEGWDEETIELFIKEVSLMDSNNFVKSVGVGEREARVASPLVYRRHFGLAHGIGRSGDVAAEQPKAAGSSLLAKLCNILVQDALGVAGMLDVGAVTVLPVATGMALTLTLLAMKAQRPATARYVLWPRIDQKTCLKAIVSANLEAVPLENVLEGDELHTDMVAMRQQVDRLGPNSIVCIVTTTSCFAPRAADSVVEVAKLCKSSGFGHIINNAYGVQSAALCSLVTAAWRKGRVDAVVQSTDKNFMVPVGGAVIAASKQDTSLVDAVNKAYPGRASMSPLLDVLITLLQWGADGWNKVLQQREGVYRYALQELGSFAQKAGQKVPGHSKPAQPLSMLGAMLFKRGVSGTRVVAQGKKQSIAGHSFQGYGAHHDSYPHTYLTFAAALGTTKQDVDAFLERLRVCLEEFRRA</sequence>